<keyword evidence="6" id="KW-0472">Membrane</keyword>
<dbReference type="InterPro" id="IPR051906">
    <property type="entry name" value="TolC-like"/>
</dbReference>
<comment type="similarity">
    <text evidence="2">Belongs to the outer membrane factor (OMF) (TC 1.B.17) family.</text>
</comment>
<dbReference type="InterPro" id="IPR003423">
    <property type="entry name" value="OMP_efflux"/>
</dbReference>
<accession>A0A2U3L2F7</accession>
<evidence type="ECO:0000256" key="5">
    <source>
        <dbReference type="ARBA" id="ARBA00022692"/>
    </source>
</evidence>
<sequence length="451" mass="49102">MKNPCRGAHRAKWILTVLLVPSSLVAEPVSLKRIVELALVHATGSAIAAADEQRAAAGYRELRNNYIPQLSTGAGIGYSYGFPLGLEGSAPSLFNLNTQSVLFNPGLSGFLKAAQIESTVASLKKKDERNQIIQDAVLSYADLAKWEQRLSRLQETEAEAGKMQTAVAERVKEGVDSELDGTRARLSVARIHERVVEAQGSADVLREHLSKLTGLPAADIQTEPDGLPGFPALPQDDSVSTRATDANPSVQAAVEHARAQYLRAQGEHRAFWPSFDFAAQYALLSTFNNFQNYYIPEKPCTVSLGTFLCPTGSFHQNNATIGVSIRFPFFSAAQRARAQAADADALKASKQAEAAKNQVSEETLRWQRSVAQMQAARDVAELEYEIAQKSLAAVHTRMGAGTANLHDLDDARSQASERFIALQDVTFQLQRAQLGLLRSTGDLEKWALETP</sequence>
<dbReference type="OrthoDB" id="113473at2"/>
<evidence type="ECO:0000256" key="7">
    <source>
        <dbReference type="ARBA" id="ARBA00023237"/>
    </source>
</evidence>
<evidence type="ECO:0000313" key="11">
    <source>
        <dbReference type="Proteomes" id="UP000238701"/>
    </source>
</evidence>
<dbReference type="GO" id="GO:1990281">
    <property type="term" value="C:efflux pump complex"/>
    <property type="evidence" value="ECO:0007669"/>
    <property type="project" value="TreeGrafter"/>
</dbReference>
<comment type="subcellular location">
    <subcellularLocation>
        <location evidence="1">Cell outer membrane</location>
    </subcellularLocation>
</comment>
<evidence type="ECO:0000313" key="10">
    <source>
        <dbReference type="EMBL" id="SPF46072.1"/>
    </source>
</evidence>
<dbReference type="GO" id="GO:0015288">
    <property type="term" value="F:porin activity"/>
    <property type="evidence" value="ECO:0007669"/>
    <property type="project" value="TreeGrafter"/>
</dbReference>
<dbReference type="SUPFAM" id="SSF56954">
    <property type="entry name" value="Outer membrane efflux proteins (OEP)"/>
    <property type="match status" value="1"/>
</dbReference>
<dbReference type="AlphaFoldDB" id="A0A2U3L2F7"/>
<feature type="signal peptide" evidence="9">
    <location>
        <begin position="1"/>
        <end position="26"/>
    </location>
</feature>
<proteinExistence type="inferred from homology"/>
<keyword evidence="3" id="KW-0813">Transport</keyword>
<evidence type="ECO:0000256" key="1">
    <source>
        <dbReference type="ARBA" id="ARBA00004442"/>
    </source>
</evidence>
<name>A0A2U3L2F7_9BACT</name>
<feature type="chain" id="PRO_5015558001" evidence="9">
    <location>
        <begin position="27"/>
        <end position="451"/>
    </location>
</feature>
<dbReference type="PANTHER" id="PTHR30026">
    <property type="entry name" value="OUTER MEMBRANE PROTEIN TOLC"/>
    <property type="match status" value="1"/>
</dbReference>
<evidence type="ECO:0000256" key="8">
    <source>
        <dbReference type="SAM" id="MobiDB-lite"/>
    </source>
</evidence>
<evidence type="ECO:0000256" key="2">
    <source>
        <dbReference type="ARBA" id="ARBA00007613"/>
    </source>
</evidence>
<reference evidence="11" key="1">
    <citation type="submission" date="2018-02" db="EMBL/GenBank/DDBJ databases">
        <authorList>
            <person name="Hausmann B."/>
        </authorList>
    </citation>
    <scope>NUCLEOTIDE SEQUENCE [LARGE SCALE GENOMIC DNA]</scope>
    <source>
        <strain evidence="11">Peat soil MAG SbA1</strain>
    </source>
</reference>
<dbReference type="Proteomes" id="UP000238701">
    <property type="component" value="Unassembled WGS sequence"/>
</dbReference>
<keyword evidence="9" id="KW-0732">Signal</keyword>
<evidence type="ECO:0000256" key="9">
    <source>
        <dbReference type="SAM" id="SignalP"/>
    </source>
</evidence>
<dbReference type="GO" id="GO:0015562">
    <property type="term" value="F:efflux transmembrane transporter activity"/>
    <property type="evidence" value="ECO:0007669"/>
    <property type="project" value="InterPro"/>
</dbReference>
<keyword evidence="7" id="KW-0998">Cell outer membrane</keyword>
<dbReference type="Pfam" id="PF02321">
    <property type="entry name" value="OEP"/>
    <property type="match status" value="2"/>
</dbReference>
<dbReference type="Gene3D" id="1.20.1600.10">
    <property type="entry name" value="Outer membrane efflux proteins (OEP)"/>
    <property type="match status" value="1"/>
</dbReference>
<feature type="region of interest" description="Disordered" evidence="8">
    <location>
        <begin position="220"/>
        <end position="243"/>
    </location>
</feature>
<protein>
    <submittedName>
        <fullName evidence="10">Outer membrane efflux protein</fullName>
    </submittedName>
</protein>
<dbReference type="EMBL" id="OMOD01000159">
    <property type="protein sequence ID" value="SPF46072.1"/>
    <property type="molecule type" value="Genomic_DNA"/>
</dbReference>
<keyword evidence="5" id="KW-0812">Transmembrane</keyword>
<evidence type="ECO:0000256" key="4">
    <source>
        <dbReference type="ARBA" id="ARBA00022452"/>
    </source>
</evidence>
<keyword evidence="4" id="KW-1134">Transmembrane beta strand</keyword>
<gene>
    <name evidence="10" type="ORF">SBA1_630021</name>
</gene>
<dbReference type="GO" id="GO:0009279">
    <property type="term" value="C:cell outer membrane"/>
    <property type="evidence" value="ECO:0007669"/>
    <property type="project" value="UniProtKB-SubCell"/>
</dbReference>
<organism evidence="10 11">
    <name type="scientific">Candidatus Sulfotelmatobacter kueseliae</name>
    <dbReference type="NCBI Taxonomy" id="2042962"/>
    <lineage>
        <taxon>Bacteria</taxon>
        <taxon>Pseudomonadati</taxon>
        <taxon>Acidobacteriota</taxon>
        <taxon>Terriglobia</taxon>
        <taxon>Terriglobales</taxon>
        <taxon>Candidatus Korobacteraceae</taxon>
        <taxon>Candidatus Sulfotelmatobacter</taxon>
    </lineage>
</organism>
<evidence type="ECO:0000256" key="3">
    <source>
        <dbReference type="ARBA" id="ARBA00022448"/>
    </source>
</evidence>
<dbReference type="PANTHER" id="PTHR30026:SF20">
    <property type="entry name" value="OUTER MEMBRANE PROTEIN TOLC"/>
    <property type="match status" value="1"/>
</dbReference>
<evidence type="ECO:0000256" key="6">
    <source>
        <dbReference type="ARBA" id="ARBA00023136"/>
    </source>
</evidence>